<dbReference type="AlphaFoldDB" id="A0A1A9UTB6"/>
<dbReference type="EnsemblMetazoa" id="GAUT014669-RA">
    <property type="protein sequence ID" value="GAUT014669-PA"/>
    <property type="gene ID" value="GAUT014669"/>
</dbReference>
<proteinExistence type="predicted"/>
<evidence type="ECO:0000313" key="3">
    <source>
        <dbReference type="Proteomes" id="UP000078200"/>
    </source>
</evidence>
<dbReference type="VEuPathDB" id="VectorBase:GAUT014669"/>
<reference evidence="2" key="1">
    <citation type="submission" date="2020-05" db="UniProtKB">
        <authorList>
            <consortium name="EnsemblMetazoa"/>
        </authorList>
    </citation>
    <scope>IDENTIFICATION</scope>
    <source>
        <strain evidence="2">TTRI</strain>
    </source>
</reference>
<accession>A0A1A9UTB6</accession>
<protein>
    <submittedName>
        <fullName evidence="2">Uncharacterized protein</fullName>
    </submittedName>
</protein>
<evidence type="ECO:0000313" key="2">
    <source>
        <dbReference type="EnsemblMetazoa" id="GAUT014669-PA"/>
    </source>
</evidence>
<name>A0A1A9UTB6_GLOAU</name>
<keyword evidence="3" id="KW-1185">Reference proteome</keyword>
<evidence type="ECO:0000256" key="1">
    <source>
        <dbReference type="SAM" id="MobiDB-lite"/>
    </source>
</evidence>
<sequence length="139" mass="15672">MIADEDVVHNAPNRLSMHSGKQASSHVHEKEVEFDSSMSALDQCMINFIHNSSSLLRGPYVYGETGCVFAIAVVFNGRTFGNRNLTPKTKFHYLSCPCNSIELKLNLGKFFLVKNSPADEIIKKSKICLKPLWQCHENR</sequence>
<feature type="region of interest" description="Disordered" evidence="1">
    <location>
        <begin position="1"/>
        <end position="25"/>
    </location>
</feature>
<organism evidence="2 3">
    <name type="scientific">Glossina austeni</name>
    <name type="common">Savannah tsetse fly</name>
    <dbReference type="NCBI Taxonomy" id="7395"/>
    <lineage>
        <taxon>Eukaryota</taxon>
        <taxon>Metazoa</taxon>
        <taxon>Ecdysozoa</taxon>
        <taxon>Arthropoda</taxon>
        <taxon>Hexapoda</taxon>
        <taxon>Insecta</taxon>
        <taxon>Pterygota</taxon>
        <taxon>Neoptera</taxon>
        <taxon>Endopterygota</taxon>
        <taxon>Diptera</taxon>
        <taxon>Brachycera</taxon>
        <taxon>Muscomorpha</taxon>
        <taxon>Hippoboscoidea</taxon>
        <taxon>Glossinidae</taxon>
        <taxon>Glossina</taxon>
    </lineage>
</organism>
<dbReference type="Proteomes" id="UP000078200">
    <property type="component" value="Unassembled WGS sequence"/>
</dbReference>